<evidence type="ECO:0000313" key="3">
    <source>
        <dbReference type="Proteomes" id="UP000703893"/>
    </source>
</evidence>
<dbReference type="SUPFAM" id="SSF55961">
    <property type="entry name" value="Bet v1-like"/>
    <property type="match status" value="1"/>
</dbReference>
<dbReference type="AlphaFoldDB" id="A0A937X595"/>
<dbReference type="Gene3D" id="3.30.530.20">
    <property type="match status" value="1"/>
</dbReference>
<dbReference type="Proteomes" id="UP000703893">
    <property type="component" value="Unassembled WGS sequence"/>
</dbReference>
<reference evidence="2 3" key="1">
    <citation type="submission" date="2019-03" db="EMBL/GenBank/DDBJ databases">
        <title>Lake Tanganyika Metagenome-Assembled Genomes (MAGs).</title>
        <authorList>
            <person name="Tran P."/>
        </authorList>
    </citation>
    <scope>NUCLEOTIDE SEQUENCE [LARGE SCALE GENOMIC DNA]</scope>
    <source>
        <strain evidence="2">K_DeepCast_65m_m2_236</strain>
    </source>
</reference>
<dbReference type="EMBL" id="VGJX01000971">
    <property type="protein sequence ID" value="MBM3276326.1"/>
    <property type="molecule type" value="Genomic_DNA"/>
</dbReference>
<proteinExistence type="predicted"/>
<evidence type="ECO:0000259" key="1">
    <source>
        <dbReference type="Pfam" id="PF03364"/>
    </source>
</evidence>
<feature type="domain" description="Coenzyme Q-binding protein COQ10 START" evidence="1">
    <location>
        <begin position="12"/>
        <end position="138"/>
    </location>
</feature>
<comment type="caution">
    <text evidence="2">The sequence shown here is derived from an EMBL/GenBank/DDBJ whole genome shotgun (WGS) entry which is preliminary data.</text>
</comment>
<gene>
    <name evidence="2" type="ORF">FJZ00_14325</name>
</gene>
<name>A0A937X595_9BACT</name>
<accession>A0A937X595</accession>
<dbReference type="Pfam" id="PF03364">
    <property type="entry name" value="Polyketide_cyc"/>
    <property type="match status" value="1"/>
</dbReference>
<evidence type="ECO:0000313" key="2">
    <source>
        <dbReference type="EMBL" id="MBM3276326.1"/>
    </source>
</evidence>
<dbReference type="InterPro" id="IPR023393">
    <property type="entry name" value="START-like_dom_sf"/>
</dbReference>
<organism evidence="2 3">
    <name type="scientific">Candidatus Tanganyikabacteria bacterium</name>
    <dbReference type="NCBI Taxonomy" id="2961651"/>
    <lineage>
        <taxon>Bacteria</taxon>
        <taxon>Bacillati</taxon>
        <taxon>Candidatus Sericytochromatia</taxon>
        <taxon>Candidatus Tanganyikabacteria</taxon>
    </lineage>
</organism>
<protein>
    <recommendedName>
        <fullName evidence="1">Coenzyme Q-binding protein COQ10 START domain-containing protein</fullName>
    </recommendedName>
</protein>
<sequence>RGDRKIRFAGIVNSPPDQVYRALANFDMYDQVLPAYFTHSKVQSRAEDETVALFRFRTYWPFPERHVVSRYQLDPERRMLAWWRIGGSVVKNDGTVVVKPYGHDRSLVDFRVAVDPGIPFIPHWIFEWAERQVVPGVLTGLDSYLGRPRTAS</sequence>
<feature type="non-terminal residue" evidence="2">
    <location>
        <position position="1"/>
    </location>
</feature>
<dbReference type="InterPro" id="IPR005031">
    <property type="entry name" value="COQ10_START"/>
</dbReference>